<dbReference type="AlphaFoldDB" id="A0A8D8NZY3"/>
<dbReference type="Pfam" id="PF00685">
    <property type="entry name" value="Sulfotransfer_1"/>
    <property type="match status" value="1"/>
</dbReference>
<accession>A0A8D8NZY3</accession>
<organism evidence="4">
    <name type="scientific">Culex pipiens</name>
    <name type="common">House mosquito</name>
    <dbReference type="NCBI Taxonomy" id="7175"/>
    <lineage>
        <taxon>Eukaryota</taxon>
        <taxon>Metazoa</taxon>
        <taxon>Ecdysozoa</taxon>
        <taxon>Arthropoda</taxon>
        <taxon>Hexapoda</taxon>
        <taxon>Insecta</taxon>
        <taxon>Pterygota</taxon>
        <taxon>Neoptera</taxon>
        <taxon>Endopterygota</taxon>
        <taxon>Diptera</taxon>
        <taxon>Nematocera</taxon>
        <taxon>Culicoidea</taxon>
        <taxon>Culicidae</taxon>
        <taxon>Culicinae</taxon>
        <taxon>Culicini</taxon>
        <taxon>Culex</taxon>
        <taxon>Culex</taxon>
    </lineage>
</organism>
<name>A0A8D8NZY3_CULPI</name>
<keyword evidence="2 4" id="KW-0808">Transferase</keyword>
<dbReference type="SUPFAM" id="SSF52540">
    <property type="entry name" value="P-loop containing nucleoside triphosphate hydrolases"/>
    <property type="match status" value="1"/>
</dbReference>
<sequence>MFHYNSLPRAEVARFETPYTENLVEVCLDDLSVNPTGDPTWSPVHCVMPGRYREFADRIRNLTIFEDDVWIVTFPKAGTTWTQEMVWLIDHDLDYEMTSKVILKERSIYLELFTIFTNFEVRDTVTQAEQMPRPRHIKSHLPLALLPKQLWTVRPKIIYTARNPQDVATSLMHHYKYLQGFRGSQQDFFDGVLADRLDCCPMVRHVTEFWRVLEQHGDHVLFLHFEDMKRDLAAVIRKVCEFFGKVVSEEQVEKLKRHLSFESMKENDSIVNRQHVSEWVQKMGYGPSEFEFFRKGQIGGHKAELPQEFLIKLDSLIKEQLSGTGFVFRE</sequence>
<evidence type="ECO:0000313" key="4">
    <source>
        <dbReference type="EMBL" id="CAG6583659.1"/>
    </source>
</evidence>
<dbReference type="EMBL" id="HBUE01312013">
    <property type="protein sequence ID" value="CAG6583659.1"/>
    <property type="molecule type" value="Transcribed_RNA"/>
</dbReference>
<evidence type="ECO:0000256" key="1">
    <source>
        <dbReference type="ARBA" id="ARBA00005771"/>
    </source>
</evidence>
<dbReference type="EMBL" id="HBUE01205716">
    <property type="protein sequence ID" value="CAG6531796.1"/>
    <property type="molecule type" value="Transcribed_RNA"/>
</dbReference>
<evidence type="ECO:0000259" key="3">
    <source>
        <dbReference type="Pfam" id="PF00685"/>
    </source>
</evidence>
<feature type="domain" description="Sulfotransferase" evidence="3">
    <location>
        <begin position="67"/>
        <end position="325"/>
    </location>
</feature>
<comment type="similarity">
    <text evidence="1">Belongs to the sulfotransferase 1 family.</text>
</comment>
<dbReference type="GO" id="GO:0008146">
    <property type="term" value="F:sulfotransferase activity"/>
    <property type="evidence" value="ECO:0007669"/>
    <property type="project" value="InterPro"/>
</dbReference>
<dbReference type="PANTHER" id="PTHR11783">
    <property type="entry name" value="SULFOTRANSFERASE SULT"/>
    <property type="match status" value="1"/>
</dbReference>
<dbReference type="Gene3D" id="3.40.50.300">
    <property type="entry name" value="P-loop containing nucleotide triphosphate hydrolases"/>
    <property type="match status" value="1"/>
</dbReference>
<dbReference type="InterPro" id="IPR000863">
    <property type="entry name" value="Sulfotransferase_dom"/>
</dbReference>
<evidence type="ECO:0000256" key="2">
    <source>
        <dbReference type="ARBA" id="ARBA00022679"/>
    </source>
</evidence>
<proteinExistence type="inferred from homology"/>
<reference evidence="4" key="1">
    <citation type="submission" date="2021-05" db="EMBL/GenBank/DDBJ databases">
        <authorList>
            <person name="Alioto T."/>
            <person name="Alioto T."/>
            <person name="Gomez Garrido J."/>
        </authorList>
    </citation>
    <scope>NUCLEOTIDE SEQUENCE</scope>
</reference>
<dbReference type="InterPro" id="IPR027417">
    <property type="entry name" value="P-loop_NTPase"/>
</dbReference>
<protein>
    <submittedName>
        <fullName evidence="4">Sulfotransferase 1C2</fullName>
    </submittedName>
</protein>